<dbReference type="Proteomes" id="UP000003505">
    <property type="component" value="Unassembled WGS sequence"/>
</dbReference>
<dbReference type="EMBL" id="CP002637">
    <property type="protein sequence ID" value="AEB99575.1"/>
    <property type="molecule type" value="Genomic_DNA"/>
</dbReference>
<keyword evidence="13" id="KW-1185">Reference proteome</keyword>
<feature type="transmembrane region" description="Helical" evidence="8">
    <location>
        <begin position="36"/>
        <end position="56"/>
    </location>
</feature>
<dbReference type="GO" id="GO:0017004">
    <property type="term" value="P:cytochrome complex assembly"/>
    <property type="evidence" value="ECO:0007669"/>
    <property type="project" value="UniProtKB-KW"/>
</dbReference>
<keyword evidence="7 8" id="KW-0472">Membrane</keyword>
<reference evidence="11 12" key="1">
    <citation type="submission" date="2009-09" db="EMBL/GenBank/DDBJ databases">
        <authorList>
            <person name="Weinstock G."/>
            <person name="Sodergren E."/>
            <person name="Clifton S."/>
            <person name="Fulton L."/>
            <person name="Fulton B."/>
            <person name="Courtney L."/>
            <person name="Fronick C."/>
            <person name="Harrison M."/>
            <person name="Strong C."/>
            <person name="Farmer C."/>
            <person name="Delahaunty K."/>
            <person name="Markovic C."/>
            <person name="Hall O."/>
            <person name="Minx P."/>
            <person name="Tomlinson C."/>
            <person name="Mitreva M."/>
            <person name="Nelson J."/>
            <person name="Hou S."/>
            <person name="Wollam A."/>
            <person name="Pepin K.H."/>
            <person name="Johnson M."/>
            <person name="Bhonagiri V."/>
            <person name="Nash W.E."/>
            <person name="Warren W."/>
            <person name="Chinwalla A."/>
            <person name="Mardis E.R."/>
            <person name="Wilson R.K."/>
        </authorList>
    </citation>
    <scope>NUCLEOTIDE SEQUENCE [LARGE SCALE GENOMIC DNA]</scope>
    <source>
        <strain evidence="11">ATCC 35185</strain>
        <strain evidence="12">ATCC 35185 / DSM 20758 / VPI D19B-28</strain>
    </source>
</reference>
<evidence type="ECO:0000256" key="6">
    <source>
        <dbReference type="ARBA" id="ARBA00022989"/>
    </source>
</evidence>
<dbReference type="STRING" id="546271.Selsp_0604"/>
<dbReference type="PRINTS" id="PR01386">
    <property type="entry name" value="CCMCBIOGNSIS"/>
</dbReference>
<dbReference type="GO" id="GO:0005886">
    <property type="term" value="C:plasma membrane"/>
    <property type="evidence" value="ECO:0007669"/>
    <property type="project" value="TreeGrafter"/>
</dbReference>
<accession>C9LX60</accession>
<dbReference type="Proteomes" id="UP000011124">
    <property type="component" value="Chromosome"/>
</dbReference>
<evidence type="ECO:0000256" key="8">
    <source>
        <dbReference type="SAM" id="Phobius"/>
    </source>
</evidence>
<evidence type="ECO:0000256" key="2">
    <source>
        <dbReference type="ARBA" id="ARBA00005840"/>
    </source>
</evidence>
<dbReference type="AlphaFoldDB" id="C9LX60"/>
<feature type="transmembrane region" description="Helical" evidence="8">
    <location>
        <begin position="108"/>
        <end position="126"/>
    </location>
</feature>
<dbReference type="Pfam" id="PF01578">
    <property type="entry name" value="Cytochrom_C_asm"/>
    <property type="match status" value="1"/>
</dbReference>
<evidence type="ECO:0000256" key="5">
    <source>
        <dbReference type="ARBA" id="ARBA00022748"/>
    </source>
</evidence>
<evidence type="ECO:0000256" key="4">
    <source>
        <dbReference type="ARBA" id="ARBA00022692"/>
    </source>
</evidence>
<dbReference type="InterPro" id="IPR003557">
    <property type="entry name" value="Cyt_c_biogenesis_CcmC"/>
</dbReference>
<evidence type="ECO:0000256" key="3">
    <source>
        <dbReference type="ARBA" id="ARBA00016463"/>
    </source>
</evidence>
<gene>
    <name evidence="10" type="ordered locus">Selsp_0604</name>
    <name evidence="11" type="ORF">SELSPUOL_02063</name>
</gene>
<evidence type="ECO:0000313" key="11">
    <source>
        <dbReference type="EMBL" id="EEX76537.1"/>
    </source>
</evidence>
<dbReference type="InterPro" id="IPR045062">
    <property type="entry name" value="Cyt_c_biogenesis_CcsA/CcmC"/>
</dbReference>
<comment type="subcellular location">
    <subcellularLocation>
        <location evidence="1">Membrane</location>
        <topology evidence="1">Multi-pass membrane protein</topology>
    </subcellularLocation>
</comment>
<keyword evidence="5" id="KW-0201">Cytochrome c-type biogenesis</keyword>
<reference evidence="10 13" key="2">
    <citation type="submission" date="2011-04" db="EMBL/GenBank/DDBJ databases">
        <title>The complete genome of Selenomonas sputigena DSM 20758.</title>
        <authorList>
            <consortium name="US DOE Joint Genome Institute (JGI-PGF)"/>
            <person name="Lucas S."/>
            <person name="Copeland A."/>
            <person name="Lapidus A."/>
            <person name="Bruce D."/>
            <person name="Goodwin L."/>
            <person name="Pitluck S."/>
            <person name="Peters L."/>
            <person name="Kyrpides N."/>
            <person name="Mavromatis K."/>
            <person name="Ivanova N."/>
            <person name="Ovchinnikova G."/>
            <person name="Teshima H."/>
            <person name="Detter J.C."/>
            <person name="Tapia R."/>
            <person name="Han C."/>
            <person name="Land M."/>
            <person name="Hauser L."/>
            <person name="Markowitz V."/>
            <person name="Cheng J.-F."/>
            <person name="Hugenholtz P."/>
            <person name="Woyke T."/>
            <person name="Wu D."/>
            <person name="Gronow S."/>
            <person name="Wellnitz S."/>
            <person name="Schneider S."/>
            <person name="Klenk H.-P."/>
            <person name="Eisen J.A."/>
        </authorList>
    </citation>
    <scope>NUCLEOTIDE SEQUENCE [LARGE SCALE GENOMIC DNA]</scope>
    <source>
        <strain evidence="10">ATCC 35185</strain>
        <strain evidence="13">ATCC 35185 / DSM 20758 / VPI D19B-28</strain>
    </source>
</reference>
<feature type="transmembrane region" description="Helical" evidence="8">
    <location>
        <begin position="76"/>
        <end position="96"/>
    </location>
</feature>
<organism evidence="11 12">
    <name type="scientific">Selenomonas sputigena (strain ATCC 35185 / DSM 20758 / CCUG 44933 / VPI D19B-28)</name>
    <dbReference type="NCBI Taxonomy" id="546271"/>
    <lineage>
        <taxon>Bacteria</taxon>
        <taxon>Bacillati</taxon>
        <taxon>Bacillota</taxon>
        <taxon>Negativicutes</taxon>
        <taxon>Selenomonadales</taxon>
        <taxon>Selenomonadaceae</taxon>
        <taxon>Selenomonas</taxon>
    </lineage>
</organism>
<evidence type="ECO:0000313" key="10">
    <source>
        <dbReference type="EMBL" id="AEB99575.1"/>
    </source>
</evidence>
<sequence length="205" mass="23111">MLRVLIIVLTAALFAAVFFLVPPAEGLGDYVRLVFFHVPAAWVSVLAFLLSAWWALRFLRCRKERFDALSARSAKLGFFFVIFATATGALFSRLSWGAWWNWDPRQTTIFVLILIYGAYLTLRSAVPENRGRALVSAVYSLFSFLTVPFLVFLLPRLYFSLHPEPLLNSGAHVAMEPLMLGVLALGLIDATLLYFALLFRSVKED</sequence>
<dbReference type="InterPro" id="IPR002541">
    <property type="entry name" value="Cyt_c_assembly"/>
</dbReference>
<evidence type="ECO:0000259" key="9">
    <source>
        <dbReference type="Pfam" id="PF01578"/>
    </source>
</evidence>
<feature type="transmembrane region" description="Helical" evidence="8">
    <location>
        <begin position="138"/>
        <end position="158"/>
    </location>
</feature>
<evidence type="ECO:0000256" key="7">
    <source>
        <dbReference type="ARBA" id="ARBA00023136"/>
    </source>
</evidence>
<keyword evidence="4 8" id="KW-0812">Transmembrane</keyword>
<dbReference type="HOGENOM" id="CLU_066538_1_0_9"/>
<dbReference type="GO" id="GO:0020037">
    <property type="term" value="F:heme binding"/>
    <property type="evidence" value="ECO:0007669"/>
    <property type="project" value="InterPro"/>
</dbReference>
<feature type="domain" description="Cytochrome c assembly protein" evidence="9">
    <location>
        <begin position="8"/>
        <end position="153"/>
    </location>
</feature>
<evidence type="ECO:0000313" key="13">
    <source>
        <dbReference type="Proteomes" id="UP000011124"/>
    </source>
</evidence>
<dbReference type="KEGG" id="ssg:Selsp_0604"/>
<dbReference type="PANTHER" id="PTHR30071:SF1">
    <property type="entry name" value="CYTOCHROME B_B6 PROTEIN-RELATED"/>
    <property type="match status" value="1"/>
</dbReference>
<feature type="transmembrane region" description="Helical" evidence="8">
    <location>
        <begin position="178"/>
        <end position="199"/>
    </location>
</feature>
<name>C9LX60_SELS3</name>
<dbReference type="RefSeq" id="WP_006193387.1">
    <property type="nucleotide sequence ID" value="NC_015437.1"/>
</dbReference>
<dbReference type="OrthoDB" id="9814290at2"/>
<dbReference type="EMBL" id="ACKP02000048">
    <property type="protein sequence ID" value="EEX76537.1"/>
    <property type="molecule type" value="Genomic_DNA"/>
</dbReference>
<dbReference type="eggNOG" id="COG0755">
    <property type="taxonomic scope" value="Bacteria"/>
</dbReference>
<proteinExistence type="inferred from homology"/>
<protein>
    <recommendedName>
        <fullName evidence="3">Heme exporter protein C</fullName>
    </recommendedName>
</protein>
<comment type="similarity">
    <text evidence="2">Belongs to the CcmC/CycZ/HelC family.</text>
</comment>
<keyword evidence="6 8" id="KW-1133">Transmembrane helix</keyword>
<evidence type="ECO:0000256" key="1">
    <source>
        <dbReference type="ARBA" id="ARBA00004141"/>
    </source>
</evidence>
<dbReference type="PANTHER" id="PTHR30071">
    <property type="entry name" value="HEME EXPORTER PROTEIN C"/>
    <property type="match status" value="1"/>
</dbReference>
<dbReference type="GO" id="GO:0015232">
    <property type="term" value="F:heme transmembrane transporter activity"/>
    <property type="evidence" value="ECO:0007669"/>
    <property type="project" value="InterPro"/>
</dbReference>
<evidence type="ECO:0000313" key="12">
    <source>
        <dbReference type="Proteomes" id="UP000003505"/>
    </source>
</evidence>